<protein>
    <submittedName>
        <fullName evidence="4">Isochorismatase hydrolase</fullName>
    </submittedName>
</protein>
<comment type="similarity">
    <text evidence="1">Belongs to the isochorismatase family.</text>
</comment>
<name>W4QE46_9BACI</name>
<dbReference type="PANTHER" id="PTHR43540:SF6">
    <property type="entry name" value="ISOCHORISMATASE-LIKE DOMAIN-CONTAINING PROTEIN"/>
    <property type="match status" value="1"/>
</dbReference>
<dbReference type="EMBL" id="BAUU01000010">
    <property type="protein sequence ID" value="GAE30335.1"/>
    <property type="molecule type" value="Genomic_DNA"/>
</dbReference>
<dbReference type="Gene3D" id="3.40.50.850">
    <property type="entry name" value="Isochorismatase-like"/>
    <property type="match status" value="1"/>
</dbReference>
<evidence type="ECO:0000256" key="2">
    <source>
        <dbReference type="ARBA" id="ARBA00022801"/>
    </source>
</evidence>
<sequence>MYSKKKQALLIIDMINDFEFKHGDQLIPYAMKAAHTIKAMKKQLKSEGTPTIYINDNYGRWQSDFRHIVSHCAEQPVRGQPIAKLLQPEQDDYFILKPQYSGFFCTPLHLLLDHLHIQSLILTGVSADMCVQFTANDGYMRGYDLHIPADAVASQTTSRNDHALELMKHVLKADISPWFSS</sequence>
<dbReference type="AlphaFoldDB" id="W4QE46"/>
<evidence type="ECO:0000256" key="1">
    <source>
        <dbReference type="ARBA" id="ARBA00006336"/>
    </source>
</evidence>
<keyword evidence="2 4" id="KW-0378">Hydrolase</keyword>
<evidence type="ECO:0000259" key="3">
    <source>
        <dbReference type="Pfam" id="PF00857"/>
    </source>
</evidence>
<feature type="domain" description="Isochorismatase-like" evidence="3">
    <location>
        <begin position="8"/>
        <end position="170"/>
    </location>
</feature>
<keyword evidence="5" id="KW-1185">Reference proteome</keyword>
<dbReference type="OrthoDB" id="4305745at2"/>
<reference evidence="4" key="1">
    <citation type="journal article" date="2014" name="Genome Announc.">
        <title>Draft Genome Sequences of Three Alkaliphilic Bacillus Strains, Bacillus wakoensis JCM 9140T, Bacillus akibai JCM 9157T, and Bacillus hemicellulosilyticus JCM 9152T.</title>
        <authorList>
            <person name="Yuki M."/>
            <person name="Oshima K."/>
            <person name="Suda W."/>
            <person name="Oshida Y."/>
            <person name="Kitamura K."/>
            <person name="Iida T."/>
            <person name="Hattori M."/>
            <person name="Ohkuma M."/>
        </authorList>
    </citation>
    <scope>NUCLEOTIDE SEQUENCE [LARGE SCALE GENOMIC DNA]</scope>
    <source>
        <strain evidence="4">JCM 9152</strain>
    </source>
</reference>
<dbReference type="CDD" id="cd00431">
    <property type="entry name" value="cysteine_hydrolases"/>
    <property type="match status" value="1"/>
</dbReference>
<evidence type="ECO:0000313" key="4">
    <source>
        <dbReference type="EMBL" id="GAE30335.1"/>
    </source>
</evidence>
<dbReference type="InterPro" id="IPR050272">
    <property type="entry name" value="Isochorismatase-like_hydrls"/>
</dbReference>
<dbReference type="InterPro" id="IPR000868">
    <property type="entry name" value="Isochorismatase-like_dom"/>
</dbReference>
<proteinExistence type="inferred from homology"/>
<dbReference type="PANTHER" id="PTHR43540">
    <property type="entry name" value="PEROXYUREIDOACRYLATE/UREIDOACRYLATE AMIDOHYDROLASE-RELATED"/>
    <property type="match status" value="1"/>
</dbReference>
<dbReference type="Proteomes" id="UP000018895">
    <property type="component" value="Unassembled WGS sequence"/>
</dbReference>
<dbReference type="Pfam" id="PF00857">
    <property type="entry name" value="Isochorismatase"/>
    <property type="match status" value="1"/>
</dbReference>
<gene>
    <name evidence="4" type="ORF">JCM9152_1740</name>
</gene>
<comment type="caution">
    <text evidence="4">The sequence shown here is derived from an EMBL/GenBank/DDBJ whole genome shotgun (WGS) entry which is preliminary data.</text>
</comment>
<accession>W4QE46</accession>
<dbReference type="STRING" id="1236971.JCM9152_1740"/>
<dbReference type="RefSeq" id="WP_035342881.1">
    <property type="nucleotide sequence ID" value="NZ_BAUU01000010.1"/>
</dbReference>
<dbReference type="InterPro" id="IPR036380">
    <property type="entry name" value="Isochorismatase-like_sf"/>
</dbReference>
<evidence type="ECO:0000313" key="5">
    <source>
        <dbReference type="Proteomes" id="UP000018895"/>
    </source>
</evidence>
<organism evidence="4 5">
    <name type="scientific">Halalkalibacter hemicellulosilyticusJCM 9152</name>
    <dbReference type="NCBI Taxonomy" id="1236971"/>
    <lineage>
        <taxon>Bacteria</taxon>
        <taxon>Bacillati</taxon>
        <taxon>Bacillota</taxon>
        <taxon>Bacilli</taxon>
        <taxon>Bacillales</taxon>
        <taxon>Bacillaceae</taxon>
        <taxon>Halalkalibacter</taxon>
    </lineage>
</organism>
<dbReference type="SUPFAM" id="SSF52499">
    <property type="entry name" value="Isochorismatase-like hydrolases"/>
    <property type="match status" value="1"/>
</dbReference>
<dbReference type="GO" id="GO:0016787">
    <property type="term" value="F:hydrolase activity"/>
    <property type="evidence" value="ECO:0007669"/>
    <property type="project" value="UniProtKB-KW"/>
</dbReference>